<dbReference type="GO" id="GO:0003677">
    <property type="term" value="F:DNA binding"/>
    <property type="evidence" value="ECO:0007669"/>
    <property type="project" value="UniProtKB-UniRule"/>
</dbReference>
<dbReference type="eggNOG" id="COG1309">
    <property type="taxonomic scope" value="Bacteria"/>
</dbReference>
<name>C9N0H3_9FUSO</name>
<protein>
    <submittedName>
        <fullName evidence="4">Transcriptional regulator, TetR family</fullName>
    </submittedName>
</protein>
<comment type="caution">
    <text evidence="4">The sequence shown here is derived from an EMBL/GenBank/DDBJ whole genome shotgun (WGS) entry which is preliminary data.</text>
</comment>
<feature type="DNA-binding region" description="H-T-H motif" evidence="2">
    <location>
        <begin position="58"/>
        <end position="77"/>
    </location>
</feature>
<dbReference type="PANTHER" id="PTHR43479">
    <property type="entry name" value="ACREF/ENVCD OPERON REPRESSOR-RELATED"/>
    <property type="match status" value="1"/>
</dbReference>
<evidence type="ECO:0000256" key="1">
    <source>
        <dbReference type="ARBA" id="ARBA00023125"/>
    </source>
</evidence>
<evidence type="ECO:0000313" key="5">
    <source>
        <dbReference type="Proteomes" id="UP000006233"/>
    </source>
</evidence>
<evidence type="ECO:0000256" key="2">
    <source>
        <dbReference type="PROSITE-ProRule" id="PRU00335"/>
    </source>
</evidence>
<dbReference type="PRINTS" id="PR00455">
    <property type="entry name" value="HTHTETR"/>
</dbReference>
<accession>C9N0H3</accession>
<dbReference type="InterPro" id="IPR001647">
    <property type="entry name" value="HTH_TetR"/>
</dbReference>
<reference evidence="4 5" key="1">
    <citation type="submission" date="2009-09" db="EMBL/GenBank/DDBJ databases">
        <authorList>
            <person name="Weinstock G."/>
            <person name="Sodergren E."/>
            <person name="Clifton S."/>
            <person name="Fulton L."/>
            <person name="Fulton B."/>
            <person name="Courtney L."/>
            <person name="Fronick C."/>
            <person name="Harrison M."/>
            <person name="Strong C."/>
            <person name="Farmer C."/>
            <person name="Delahaunty K."/>
            <person name="Markovic C."/>
            <person name="Hall O."/>
            <person name="Minx P."/>
            <person name="Tomlinson C."/>
            <person name="Mitreva M."/>
            <person name="Nelson J."/>
            <person name="Hou S."/>
            <person name="Wollam A."/>
            <person name="Pepin K.H."/>
            <person name="Johnson M."/>
            <person name="Bhonagiri V."/>
            <person name="Nash W.E."/>
            <person name="Warren W."/>
            <person name="Chinwalla A."/>
            <person name="Mardis E.R."/>
            <person name="Wilson R.K."/>
        </authorList>
    </citation>
    <scope>NUCLEOTIDE SEQUENCE [LARGE SCALE GENOMIC DNA]</scope>
    <source>
        <strain evidence="4 5">F0254</strain>
    </source>
</reference>
<evidence type="ECO:0000313" key="4">
    <source>
        <dbReference type="EMBL" id="EEX73660.1"/>
    </source>
</evidence>
<dbReference type="PANTHER" id="PTHR43479:SF11">
    <property type="entry name" value="ACREF_ENVCD OPERON REPRESSOR-RELATED"/>
    <property type="match status" value="1"/>
</dbReference>
<keyword evidence="1 2" id="KW-0238">DNA-binding</keyword>
<dbReference type="STRING" id="634994.GCWU000323_02338"/>
<gene>
    <name evidence="4" type="ORF">GCWU000323_02338</name>
</gene>
<dbReference type="SUPFAM" id="SSF46689">
    <property type="entry name" value="Homeodomain-like"/>
    <property type="match status" value="1"/>
</dbReference>
<dbReference type="PROSITE" id="PS50977">
    <property type="entry name" value="HTH_TETR_2"/>
    <property type="match status" value="1"/>
</dbReference>
<organism evidence="4 5">
    <name type="scientific">Leptotrichia hofstadii F0254</name>
    <dbReference type="NCBI Taxonomy" id="634994"/>
    <lineage>
        <taxon>Bacteria</taxon>
        <taxon>Fusobacteriati</taxon>
        <taxon>Fusobacteriota</taxon>
        <taxon>Fusobacteriia</taxon>
        <taxon>Fusobacteriales</taxon>
        <taxon>Leptotrichiaceae</taxon>
        <taxon>Leptotrichia</taxon>
    </lineage>
</organism>
<dbReference type="InterPro" id="IPR050624">
    <property type="entry name" value="HTH-type_Tx_Regulator"/>
</dbReference>
<dbReference type="Pfam" id="PF00440">
    <property type="entry name" value="TetR_N"/>
    <property type="match status" value="1"/>
</dbReference>
<dbReference type="InterPro" id="IPR009057">
    <property type="entry name" value="Homeodomain-like_sf"/>
</dbReference>
<feature type="domain" description="HTH tetR-type" evidence="3">
    <location>
        <begin position="35"/>
        <end position="95"/>
    </location>
</feature>
<dbReference type="RefSeq" id="WP_006805631.1">
    <property type="nucleotide sequence ID" value="NZ_GG700633.1"/>
</dbReference>
<dbReference type="EMBL" id="ACVB02000026">
    <property type="protein sequence ID" value="EEX73660.1"/>
    <property type="molecule type" value="Genomic_DNA"/>
</dbReference>
<dbReference type="HOGENOM" id="CLU_069356_12_2_0"/>
<dbReference type="Proteomes" id="UP000006233">
    <property type="component" value="Unassembled WGS sequence"/>
</dbReference>
<dbReference type="AlphaFoldDB" id="C9N0H3"/>
<sequence length="234" mass="27821">MIDKIEKTVYYIKMTYRSILFVRWETLGKEEGCKKSEKKKIIDKAWELFAKNGYEETKVEDITKDLGISKGSFYTYFATKEELLYEVLEKIKKEIIENLENINVNQTPKKVLEDYVKAKMNYAVKILNNMKLRAVEKYLIDPKLRIFFQELQEKSTNFIKINIVEKFNSKNGNKYNADVISEFILISIEEFLYDEFVLKNLEKMKDDDLINIQNTRKVENSLKEIIKFINNALK</sequence>
<dbReference type="Gene3D" id="1.10.357.10">
    <property type="entry name" value="Tetracycline Repressor, domain 2"/>
    <property type="match status" value="1"/>
</dbReference>
<proteinExistence type="predicted"/>
<evidence type="ECO:0000259" key="3">
    <source>
        <dbReference type="PROSITE" id="PS50977"/>
    </source>
</evidence>